<dbReference type="AlphaFoldDB" id="A0A5B0NQZ6"/>
<reference evidence="3 4" key="1">
    <citation type="submission" date="2019-05" db="EMBL/GenBank/DDBJ databases">
        <title>Emergence of the Ug99 lineage of the wheat stem rust pathogen through somatic hybridization.</title>
        <authorList>
            <person name="Li F."/>
            <person name="Upadhyaya N.M."/>
            <person name="Sperschneider J."/>
            <person name="Matny O."/>
            <person name="Nguyen-Phuc H."/>
            <person name="Mago R."/>
            <person name="Raley C."/>
            <person name="Miller M.E."/>
            <person name="Silverstein K.A.T."/>
            <person name="Henningsen E."/>
            <person name="Hirsch C.D."/>
            <person name="Visser B."/>
            <person name="Pretorius Z.A."/>
            <person name="Steffenson B.J."/>
            <person name="Schwessinger B."/>
            <person name="Dodds P.N."/>
            <person name="Figueroa M."/>
        </authorList>
    </citation>
    <scope>NUCLEOTIDE SEQUENCE [LARGE SCALE GENOMIC DNA]</scope>
    <source>
        <strain evidence="2">21-0</strain>
        <strain evidence="1 4">Ug99</strain>
    </source>
</reference>
<name>A0A5B0NQZ6_PUCGR</name>
<dbReference type="Proteomes" id="UP000325313">
    <property type="component" value="Unassembled WGS sequence"/>
</dbReference>
<proteinExistence type="predicted"/>
<dbReference type="EMBL" id="VSWC01000092">
    <property type="protein sequence ID" value="KAA1091635.1"/>
    <property type="molecule type" value="Genomic_DNA"/>
</dbReference>
<evidence type="ECO:0000313" key="2">
    <source>
        <dbReference type="EMBL" id="KAA1091635.1"/>
    </source>
</evidence>
<evidence type="ECO:0000313" key="4">
    <source>
        <dbReference type="Proteomes" id="UP000325313"/>
    </source>
</evidence>
<dbReference type="EMBL" id="VDEP01000471">
    <property type="protein sequence ID" value="KAA1076260.1"/>
    <property type="molecule type" value="Genomic_DNA"/>
</dbReference>
<organism evidence="2 3">
    <name type="scientific">Puccinia graminis f. sp. tritici</name>
    <dbReference type="NCBI Taxonomy" id="56615"/>
    <lineage>
        <taxon>Eukaryota</taxon>
        <taxon>Fungi</taxon>
        <taxon>Dikarya</taxon>
        <taxon>Basidiomycota</taxon>
        <taxon>Pucciniomycotina</taxon>
        <taxon>Pucciniomycetes</taxon>
        <taxon>Pucciniales</taxon>
        <taxon>Pucciniaceae</taxon>
        <taxon>Puccinia</taxon>
    </lineage>
</organism>
<evidence type="ECO:0000313" key="1">
    <source>
        <dbReference type="EMBL" id="KAA1076260.1"/>
    </source>
</evidence>
<gene>
    <name evidence="2" type="ORF">PGT21_036404</name>
    <name evidence="1" type="ORF">PGTUg99_037571</name>
</gene>
<protein>
    <submittedName>
        <fullName evidence="2">Uncharacterized protein</fullName>
    </submittedName>
</protein>
<dbReference type="OrthoDB" id="196717at2759"/>
<accession>A0A5B0NQZ6</accession>
<keyword evidence="3" id="KW-1185">Reference proteome</keyword>
<evidence type="ECO:0000313" key="3">
    <source>
        <dbReference type="Proteomes" id="UP000324748"/>
    </source>
</evidence>
<dbReference type="Proteomes" id="UP000324748">
    <property type="component" value="Unassembled WGS sequence"/>
</dbReference>
<sequence length="83" mass="9856">MKLLRLGEFSSEFGKLYDIEARWNKLFLATLQSDDPSLLTVGGQEYVAAQRIVIGSSTYSMWCFSIFRYFCYKFEQRQRYKTK</sequence>
<comment type="caution">
    <text evidence="2">The sequence shown here is derived from an EMBL/GenBank/DDBJ whole genome shotgun (WGS) entry which is preliminary data.</text>
</comment>